<comment type="caution">
    <text evidence="1">The sequence shown here is derived from an EMBL/GenBank/DDBJ whole genome shotgun (WGS) entry which is preliminary data.</text>
</comment>
<dbReference type="Gene3D" id="3.30.460.40">
    <property type="match status" value="1"/>
</dbReference>
<accession>A0A9X1W8S9</accession>
<gene>
    <name evidence="1" type="ORF">LNL84_06015</name>
</gene>
<proteinExistence type="predicted"/>
<keyword evidence="2" id="KW-1185">Reference proteome</keyword>
<dbReference type="EMBL" id="JAJNNZ010000003">
    <property type="protein sequence ID" value="MCJ2376387.1"/>
    <property type="molecule type" value="Genomic_DNA"/>
</dbReference>
<dbReference type="AlphaFoldDB" id="A0A9X1W8S9"/>
<evidence type="ECO:0000313" key="2">
    <source>
        <dbReference type="Proteomes" id="UP001139488"/>
    </source>
</evidence>
<sequence length="157" mass="17846">MRNKVKIALEWLTEILDSQQVQYQIVGGLAATIHGGSRPVADIDLYIHQADADKLLKQVGPCVSKPLKHYVEGAWDLHYVQLIYQSQKIEIGLFPGTKIRSSHDGSWHELRIDFSSSTLKRFYDIELSVMPLDELISYKRILGREVDLIDIAQLSAK</sequence>
<protein>
    <submittedName>
        <fullName evidence="1">MazG-related protein</fullName>
    </submittedName>
</protein>
<reference evidence="1" key="1">
    <citation type="submission" date="2021-11" db="EMBL/GenBank/DDBJ databases">
        <title>Vibrio ZSDE26 sp. nov. and Vibrio ZSDZ34 sp. nov., isolated from coastal seawater in Qingdao.</title>
        <authorList>
            <person name="Zhang P."/>
        </authorList>
    </citation>
    <scope>NUCLEOTIDE SEQUENCE</scope>
    <source>
        <strain evidence="1">ZSDZ34</strain>
    </source>
</reference>
<dbReference type="SUPFAM" id="SSF81301">
    <property type="entry name" value="Nucleotidyltransferase"/>
    <property type="match status" value="1"/>
</dbReference>
<evidence type="ECO:0000313" key="1">
    <source>
        <dbReference type="EMBL" id="MCJ2376387.1"/>
    </source>
</evidence>
<organism evidence="1 2">
    <name type="scientific">Vibrio gelatinilyticus</name>
    <dbReference type="NCBI Taxonomy" id="2893468"/>
    <lineage>
        <taxon>Bacteria</taxon>
        <taxon>Pseudomonadati</taxon>
        <taxon>Pseudomonadota</taxon>
        <taxon>Gammaproteobacteria</taxon>
        <taxon>Vibrionales</taxon>
        <taxon>Vibrionaceae</taxon>
        <taxon>Vibrio</taxon>
    </lineage>
</organism>
<dbReference type="InterPro" id="IPR043519">
    <property type="entry name" value="NT_sf"/>
</dbReference>
<name>A0A9X1W8S9_9VIBR</name>
<dbReference type="Proteomes" id="UP001139488">
    <property type="component" value="Unassembled WGS sequence"/>
</dbReference>
<dbReference type="RefSeq" id="WP_244355825.1">
    <property type="nucleotide sequence ID" value="NZ_JAJNNZ010000003.1"/>
</dbReference>